<dbReference type="EMBL" id="ML976330">
    <property type="protein sequence ID" value="KAF1934999.1"/>
    <property type="molecule type" value="Genomic_DNA"/>
</dbReference>
<dbReference type="Proteomes" id="UP000800038">
    <property type="component" value="Unassembled WGS sequence"/>
</dbReference>
<dbReference type="OrthoDB" id="3796472at2759"/>
<feature type="region of interest" description="Disordered" evidence="1">
    <location>
        <begin position="1"/>
        <end position="35"/>
    </location>
</feature>
<keyword evidence="3" id="KW-1185">Reference proteome</keyword>
<reference evidence="2" key="1">
    <citation type="journal article" date="2020" name="Stud. Mycol.">
        <title>101 Dothideomycetes genomes: a test case for predicting lifestyles and emergence of pathogens.</title>
        <authorList>
            <person name="Haridas S."/>
            <person name="Albert R."/>
            <person name="Binder M."/>
            <person name="Bloem J."/>
            <person name="Labutti K."/>
            <person name="Salamov A."/>
            <person name="Andreopoulos B."/>
            <person name="Baker S."/>
            <person name="Barry K."/>
            <person name="Bills G."/>
            <person name="Bluhm B."/>
            <person name="Cannon C."/>
            <person name="Castanera R."/>
            <person name="Culley D."/>
            <person name="Daum C."/>
            <person name="Ezra D."/>
            <person name="Gonzalez J."/>
            <person name="Henrissat B."/>
            <person name="Kuo A."/>
            <person name="Liang C."/>
            <person name="Lipzen A."/>
            <person name="Lutzoni F."/>
            <person name="Magnuson J."/>
            <person name="Mondo S."/>
            <person name="Nolan M."/>
            <person name="Ohm R."/>
            <person name="Pangilinan J."/>
            <person name="Park H.-J."/>
            <person name="Ramirez L."/>
            <person name="Alfaro M."/>
            <person name="Sun H."/>
            <person name="Tritt A."/>
            <person name="Yoshinaga Y."/>
            <person name="Zwiers L.-H."/>
            <person name="Turgeon B."/>
            <person name="Goodwin S."/>
            <person name="Spatafora J."/>
            <person name="Crous P."/>
            <person name="Grigoriev I."/>
        </authorList>
    </citation>
    <scope>NUCLEOTIDE SEQUENCE</scope>
    <source>
        <strain evidence="2">CBS 161.51</strain>
    </source>
</reference>
<evidence type="ECO:0000256" key="1">
    <source>
        <dbReference type="SAM" id="MobiDB-lite"/>
    </source>
</evidence>
<dbReference type="InterPro" id="IPR022698">
    <property type="entry name" value="OrsD"/>
</dbReference>
<proteinExistence type="predicted"/>
<gene>
    <name evidence="2" type="ORF">EJ02DRAFT_428835</name>
</gene>
<protein>
    <recommendedName>
        <fullName evidence="4">C2H2-type domain-containing protein</fullName>
    </recommendedName>
</protein>
<organism evidence="2 3">
    <name type="scientific">Clathrospora elynae</name>
    <dbReference type="NCBI Taxonomy" id="706981"/>
    <lineage>
        <taxon>Eukaryota</taxon>
        <taxon>Fungi</taxon>
        <taxon>Dikarya</taxon>
        <taxon>Ascomycota</taxon>
        <taxon>Pezizomycotina</taxon>
        <taxon>Dothideomycetes</taxon>
        <taxon>Pleosporomycetidae</taxon>
        <taxon>Pleosporales</taxon>
        <taxon>Diademaceae</taxon>
        <taxon>Clathrospora</taxon>
    </lineage>
</organism>
<feature type="compositionally biased region" description="Low complexity" evidence="1">
    <location>
        <begin position="7"/>
        <end position="35"/>
    </location>
</feature>
<evidence type="ECO:0000313" key="3">
    <source>
        <dbReference type="Proteomes" id="UP000800038"/>
    </source>
</evidence>
<dbReference type="Pfam" id="PF12013">
    <property type="entry name" value="OrsD"/>
    <property type="match status" value="1"/>
</dbReference>
<name>A0A6A5S5I1_9PLEO</name>
<sequence length="398" mass="44879">MPGVLLPAAQQPATKPPATNLPATQQPAAQLPASQLPATQLPAAQLPATQLPTTQPPTAQGSSILQSLEAAKETIIYLSNYNVLVCKEHATAIQNLDAHLRSHHIVAGKLQKEIVESYQDEWIRNPQDVTLPSPLGPPIQELGAPLEGFQCEEEDCHWITINIDKLQKHCKSKHGLSWRGNKRALTQKVMVQTFFRKRGLRRYFLVNTANCNPETSVPQEVAAVVGKQLADWKATQQIHNEEAQVMDAEAAKTDKTGWFKRTGWLEHLANRNLVHLAHQARLPDQSETKLQHAAKLVELLVERSVTGLSTLAQETRRWLRSAKQNKVDPRPMARLQNPESQAVYASYFVKFVCYFLRTFAEYWWWVVRVRWFGSKARRGQGTSKWLQRTSACQNTATK</sequence>
<dbReference type="AlphaFoldDB" id="A0A6A5S5I1"/>
<accession>A0A6A5S5I1</accession>
<evidence type="ECO:0000313" key="2">
    <source>
        <dbReference type="EMBL" id="KAF1934999.1"/>
    </source>
</evidence>
<evidence type="ECO:0008006" key="4">
    <source>
        <dbReference type="Google" id="ProtNLM"/>
    </source>
</evidence>